<comment type="caution">
    <text evidence="2">The sequence shown here is derived from an EMBL/GenBank/DDBJ whole genome shotgun (WGS) entry which is preliminary data.</text>
</comment>
<dbReference type="Pfam" id="PF18990">
    <property type="entry name" value="DUF5723"/>
    <property type="match status" value="1"/>
</dbReference>
<evidence type="ECO:0000259" key="1">
    <source>
        <dbReference type="Pfam" id="PF18990"/>
    </source>
</evidence>
<sequence length="407" mass="43336">MVYALAVVLSGTLNPVLMTGPDALTFNPAQLAYPERAGLSCRILDFEAEVVNNSFSLAQYNRYTGAFLDDRAKADLLRAIPASGFCGRGRLEARTAQFGYGCLAMSVRTTAEFGAALPKDLFELTLRGNELGRTYRADPLDVGALMLLRTGIAGATAVGRNLSVGGAVHYLIGLSCFELTEGSAYFLTTPDALISQGRVGYRTAAGGEGLSFDIGVSHWSDRWRTSLAVLDLSPGVLWEDGIEDGLLTFELDTVSAYRLFKGEGACAVIDRGPGSKFLTPLPVRVNAGVARVLRENLTGCLTLRAVMNMHPAALLSVRPALSVEVWPSSWLGTSLRFSFETGNGLGLELGAVAVWRSLVLQVGFEDIGGLIMGARGAGMRISLGYRGFPAGTKRAKSDVLRLTPGVN</sequence>
<dbReference type="AlphaFoldDB" id="A0A7C4GHK3"/>
<accession>A0A7C4GHK3</accession>
<dbReference type="InterPro" id="IPR043781">
    <property type="entry name" value="DUF5723"/>
</dbReference>
<organism evidence="2">
    <name type="scientific">candidate division WOR-3 bacterium</name>
    <dbReference type="NCBI Taxonomy" id="2052148"/>
    <lineage>
        <taxon>Bacteria</taxon>
        <taxon>Bacteria division WOR-3</taxon>
    </lineage>
</organism>
<reference evidence="2" key="1">
    <citation type="journal article" date="2020" name="mSystems">
        <title>Genome- and Community-Level Interaction Insights into Carbon Utilization and Element Cycling Functions of Hydrothermarchaeota in Hydrothermal Sediment.</title>
        <authorList>
            <person name="Zhou Z."/>
            <person name="Liu Y."/>
            <person name="Xu W."/>
            <person name="Pan J."/>
            <person name="Luo Z.H."/>
            <person name="Li M."/>
        </authorList>
    </citation>
    <scope>NUCLEOTIDE SEQUENCE [LARGE SCALE GENOMIC DNA]</scope>
    <source>
        <strain evidence="2">SpSt-488</strain>
    </source>
</reference>
<dbReference type="EMBL" id="DSUT01000131">
    <property type="protein sequence ID" value="HGK28542.1"/>
    <property type="molecule type" value="Genomic_DNA"/>
</dbReference>
<evidence type="ECO:0000313" key="2">
    <source>
        <dbReference type="EMBL" id="HGK28542.1"/>
    </source>
</evidence>
<protein>
    <recommendedName>
        <fullName evidence="1">DUF5723 domain-containing protein</fullName>
    </recommendedName>
</protein>
<name>A0A7C4GHK3_UNCW3</name>
<proteinExistence type="predicted"/>
<gene>
    <name evidence="2" type="ORF">ENS41_06260</name>
</gene>
<feature type="domain" description="DUF5723" evidence="1">
    <location>
        <begin position="101"/>
        <end position="202"/>
    </location>
</feature>